<dbReference type="Gene3D" id="3.40.50.2000">
    <property type="entry name" value="Glycogen Phosphorylase B"/>
    <property type="match status" value="1"/>
</dbReference>
<dbReference type="InterPro" id="IPR051939">
    <property type="entry name" value="Glycosyltr_41/O-GlcNAc_trsf"/>
</dbReference>
<dbReference type="RefSeq" id="WP_071455362.1">
    <property type="nucleotide sequence ID" value="NZ_CP017675.1"/>
</dbReference>
<evidence type="ECO:0000256" key="1">
    <source>
        <dbReference type="ARBA" id="ARBA00004922"/>
    </source>
</evidence>
<dbReference type="PANTHER" id="PTHR44835:SF1">
    <property type="entry name" value="PROTEIN O-GLCNAC TRANSFERASE"/>
    <property type="match status" value="1"/>
</dbReference>
<dbReference type="STRING" id="1188229.GlitD10_2665"/>
<keyword evidence="8" id="KW-1185">Reference proteome</keyword>
<reference evidence="7 8" key="1">
    <citation type="submission" date="2016-10" db="EMBL/GenBank/DDBJ databases">
        <title>Description of Gloeomargarita lithophora gen. nov., sp. nov., a thylakoid-bearing basal-branching cyanobacterium with intracellular carbonates, and proposal for Gloeomargaritales ord. nov.</title>
        <authorList>
            <person name="Moreira D."/>
            <person name="Tavera R."/>
            <person name="Benzerara K."/>
            <person name="Skouri-Panet F."/>
            <person name="Couradeau E."/>
            <person name="Gerard E."/>
            <person name="Loussert C."/>
            <person name="Novelo E."/>
            <person name="Zivanovic Y."/>
            <person name="Lopez-Garcia P."/>
        </authorList>
    </citation>
    <scope>NUCLEOTIDE SEQUENCE [LARGE SCALE GENOMIC DNA]</scope>
    <source>
        <strain evidence="7 8">D10</strain>
    </source>
</reference>
<keyword evidence="3 7" id="KW-0808">Transferase</keyword>
<keyword evidence="4" id="KW-0677">Repeat</keyword>
<gene>
    <name evidence="7" type="ORF">GlitD10_2665</name>
</gene>
<feature type="domain" description="O-GlcNAc transferase C-terminal" evidence="6">
    <location>
        <begin position="350"/>
        <end position="508"/>
    </location>
</feature>
<dbReference type="EMBL" id="CP017675">
    <property type="protein sequence ID" value="APB35007.1"/>
    <property type="molecule type" value="Genomic_DNA"/>
</dbReference>
<protein>
    <submittedName>
        <fullName evidence="7">O-linked N-acetylglucosamine transferase, SPINDLY family</fullName>
    </submittedName>
</protein>
<dbReference type="GO" id="GO:0016757">
    <property type="term" value="F:glycosyltransferase activity"/>
    <property type="evidence" value="ECO:0007669"/>
    <property type="project" value="UniProtKB-KW"/>
</dbReference>
<organism evidence="7 8">
    <name type="scientific">Gloeomargarita lithophora Alchichica-D10</name>
    <dbReference type="NCBI Taxonomy" id="1188229"/>
    <lineage>
        <taxon>Bacteria</taxon>
        <taxon>Bacillati</taxon>
        <taxon>Cyanobacteriota</taxon>
        <taxon>Cyanophyceae</taxon>
        <taxon>Gloeomargaritales</taxon>
        <taxon>Gloeomargaritaceae</taxon>
        <taxon>Gloeomargarita</taxon>
    </lineage>
</organism>
<evidence type="ECO:0000256" key="5">
    <source>
        <dbReference type="ARBA" id="ARBA00022803"/>
    </source>
</evidence>
<dbReference type="OrthoDB" id="146908at2"/>
<evidence type="ECO:0000313" key="7">
    <source>
        <dbReference type="EMBL" id="APB35007.1"/>
    </source>
</evidence>
<dbReference type="InterPro" id="IPR029489">
    <property type="entry name" value="OGT/SEC/SPY_C"/>
</dbReference>
<dbReference type="PANTHER" id="PTHR44835">
    <property type="entry name" value="UDP-N-ACETYLGLUCOSAMINE--PEPTIDE N-ACETYLGLUCOSAMINYLTRANSFERASE SPINDLY-RELATED"/>
    <property type="match status" value="1"/>
</dbReference>
<feature type="domain" description="O-GlcNAc transferase C-terminal" evidence="6">
    <location>
        <begin position="519"/>
        <end position="705"/>
    </location>
</feature>
<dbReference type="KEGG" id="glt:GlitD10_2665"/>
<dbReference type="Proteomes" id="UP000180235">
    <property type="component" value="Chromosome"/>
</dbReference>
<sequence>MSVAWETQAQGYVQAKDYENLANLAQEILTQEADNGGVYAYLIIAYLAQEEVDAAQEVWLQSMFNLTESACQEIITILDQIATEHHDNTYLACWLRQWIWEVAPENMENLLTLAELLAINHNFTRLQELELTQQINPIAPDGIHLRTLRNTLHIIFKEIEGETIQPWQKELLDLGVKYLERFSNIVFLSAMIQHHEKHNTPLTRHLLEWCIEQEPNNCDYHYFLVSVFYHLKNYRTGLDLARQLDELAQQHGTFLHQLDAIDKILQGLIHIRGKKQQEYQEVGQRYIQTLEQVVQQDIEPINEMLKHTVRAPFNVPFLLPYLRDDLINNQRLKQKFIGQITTCVQRKNGVFTHQPRKRDKLRVGFLSHTLRKHSVGWLMRWYINYTNRQKLDFYMYALVNQPDSFAHQFLLPECQACVYYRDPKAMAEQIYRDEVDILIDLDSVTLNVIGVVLAQKPAPVMVSWLGWDAMGSPAMDYFVVDPHVLPEDAQNHYTETLWRLPHCYIAVDGFEVGVPTLRREYLDIPNDATIFYSAQASYKRHDETVGLQLEILKQVPHSYLLLKGVGDQQGIQEFFSDLAQKTGVNPDRLKFLERDANEYIHRANMGIADVILDTYPYNGATTTLEALWVGVPLVTRVGQQYAARNSYSFLVNCGITEGIAWSAEEYVEWGIRLGTDAKLRQNIRQKLYLSRRTSPLWHGRQFAQEFDQMLGQMWQNYLDSQPMV</sequence>
<evidence type="ECO:0000256" key="3">
    <source>
        <dbReference type="ARBA" id="ARBA00022679"/>
    </source>
</evidence>
<dbReference type="SUPFAM" id="SSF48452">
    <property type="entry name" value="TPR-like"/>
    <property type="match status" value="1"/>
</dbReference>
<accession>A0A1J0AGG5</accession>
<dbReference type="AlphaFoldDB" id="A0A1J0AGG5"/>
<keyword evidence="2" id="KW-0328">Glycosyltransferase</keyword>
<proteinExistence type="predicted"/>
<evidence type="ECO:0000256" key="2">
    <source>
        <dbReference type="ARBA" id="ARBA00022676"/>
    </source>
</evidence>
<evidence type="ECO:0000313" key="8">
    <source>
        <dbReference type="Proteomes" id="UP000180235"/>
    </source>
</evidence>
<evidence type="ECO:0000259" key="6">
    <source>
        <dbReference type="Pfam" id="PF13844"/>
    </source>
</evidence>
<evidence type="ECO:0000256" key="4">
    <source>
        <dbReference type="ARBA" id="ARBA00022737"/>
    </source>
</evidence>
<keyword evidence="5" id="KW-0802">TPR repeat</keyword>
<dbReference type="Pfam" id="PF13844">
    <property type="entry name" value="Glyco_transf_41"/>
    <property type="match status" value="2"/>
</dbReference>
<comment type="pathway">
    <text evidence="1">Protein modification; protein glycosylation.</text>
</comment>
<name>A0A1J0AGG5_9CYAN</name>
<dbReference type="InterPro" id="IPR011990">
    <property type="entry name" value="TPR-like_helical_dom_sf"/>
</dbReference>
<dbReference type="Gene3D" id="3.40.50.11380">
    <property type="match status" value="1"/>
</dbReference>
<dbReference type="SUPFAM" id="SSF53756">
    <property type="entry name" value="UDP-Glycosyltransferase/glycogen phosphorylase"/>
    <property type="match status" value="1"/>
</dbReference>